<dbReference type="Gene3D" id="3.40.50.80">
    <property type="entry name" value="Nucleotide-binding domain of ferredoxin-NADP reductase (FNR) module"/>
    <property type="match status" value="1"/>
</dbReference>
<sequence length="276" mass="29638">MQKLASPAVDSVRLPFKTRRMRLESIESNGSAFVTCWFSGDDLRDLQSPGAGDHIKLQVPDASGHLVVPAFDEAGERLANRADLALRDMTPRIVDAAAGRLRIDFVRHQGGVIGPWLERAAVGDELAFVGPRGSRRIVEAVDEVRFVADLTALPSAERRFDELPDTVTGELHLVVDTAADIDAISVPERIRIITHELGTDGVAGGWPGVATALEASLASIKPTQRILIWAAGEASGVASIRAVANAIAREGVFGAFNGYWRAGEAEYDHHAPLPEL</sequence>
<dbReference type="InterPro" id="IPR039374">
    <property type="entry name" value="SIP_fam"/>
</dbReference>
<evidence type="ECO:0000313" key="2">
    <source>
        <dbReference type="EMBL" id="RRJ87435.1"/>
    </source>
</evidence>
<dbReference type="AlphaFoldDB" id="A0A3P3VXC3"/>
<dbReference type="InterPro" id="IPR007037">
    <property type="entry name" value="SIP_rossman_dom"/>
</dbReference>
<accession>A0A3P3VXC3</accession>
<comment type="caution">
    <text evidence="2">The sequence shown here is derived from an EMBL/GenBank/DDBJ whole genome shotgun (WGS) entry which is preliminary data.</text>
</comment>
<dbReference type="InterPro" id="IPR013113">
    <property type="entry name" value="SIP_FAD-bd"/>
</dbReference>
<dbReference type="RefSeq" id="WP_124970208.1">
    <property type="nucleotide sequence ID" value="NZ_RQVS01000004.1"/>
</dbReference>
<dbReference type="InterPro" id="IPR017927">
    <property type="entry name" value="FAD-bd_FR_type"/>
</dbReference>
<evidence type="ECO:0000313" key="3">
    <source>
        <dbReference type="Proteomes" id="UP000274391"/>
    </source>
</evidence>
<dbReference type="PANTHER" id="PTHR30157:SF0">
    <property type="entry name" value="NADPH-DEPENDENT FERRIC-CHELATE REDUCTASE"/>
    <property type="match status" value="1"/>
</dbReference>
<dbReference type="Gene3D" id="2.40.30.10">
    <property type="entry name" value="Translation factors"/>
    <property type="match status" value="1"/>
</dbReference>
<keyword evidence="3" id="KW-1185">Reference proteome</keyword>
<reference evidence="2 3" key="1">
    <citation type="submission" date="2018-11" db="EMBL/GenBank/DDBJ databases">
        <title>YIM 102482-1 draft genome.</title>
        <authorList>
            <person name="Li G."/>
            <person name="Jiang Y."/>
        </authorList>
    </citation>
    <scope>NUCLEOTIDE SEQUENCE [LARGE SCALE GENOMIC DNA]</scope>
    <source>
        <strain evidence="2 3">YIM 102482-1</strain>
    </source>
</reference>
<dbReference type="SUPFAM" id="SSF63380">
    <property type="entry name" value="Riboflavin synthase domain-like"/>
    <property type="match status" value="1"/>
</dbReference>
<evidence type="ECO:0000259" key="1">
    <source>
        <dbReference type="PROSITE" id="PS51384"/>
    </source>
</evidence>
<dbReference type="EMBL" id="RQVS01000004">
    <property type="protein sequence ID" value="RRJ87435.1"/>
    <property type="molecule type" value="Genomic_DNA"/>
</dbReference>
<gene>
    <name evidence="2" type="ORF">EG850_03795</name>
</gene>
<dbReference type="Pfam" id="PF08021">
    <property type="entry name" value="FAD_binding_9"/>
    <property type="match status" value="1"/>
</dbReference>
<dbReference type="OrthoDB" id="9814826at2"/>
<name>A0A3P3VXC3_9MICO</name>
<dbReference type="GO" id="GO:0016491">
    <property type="term" value="F:oxidoreductase activity"/>
    <property type="evidence" value="ECO:0007669"/>
    <property type="project" value="InterPro"/>
</dbReference>
<dbReference type="InterPro" id="IPR017938">
    <property type="entry name" value="Riboflavin_synthase-like_b-brl"/>
</dbReference>
<organism evidence="2 3">
    <name type="scientific">Gulosibacter macacae</name>
    <dbReference type="NCBI Taxonomy" id="2488791"/>
    <lineage>
        <taxon>Bacteria</taxon>
        <taxon>Bacillati</taxon>
        <taxon>Actinomycetota</taxon>
        <taxon>Actinomycetes</taxon>
        <taxon>Micrococcales</taxon>
        <taxon>Microbacteriaceae</taxon>
        <taxon>Gulosibacter</taxon>
    </lineage>
</organism>
<dbReference type="PANTHER" id="PTHR30157">
    <property type="entry name" value="FERRIC REDUCTASE, NADPH-DEPENDENT"/>
    <property type="match status" value="1"/>
</dbReference>
<dbReference type="Proteomes" id="UP000274391">
    <property type="component" value="Unassembled WGS sequence"/>
</dbReference>
<proteinExistence type="predicted"/>
<dbReference type="PROSITE" id="PS51384">
    <property type="entry name" value="FAD_FR"/>
    <property type="match status" value="1"/>
</dbReference>
<dbReference type="CDD" id="cd06193">
    <property type="entry name" value="siderophore_interacting"/>
    <property type="match status" value="1"/>
</dbReference>
<dbReference type="InterPro" id="IPR039261">
    <property type="entry name" value="FNR_nucleotide-bd"/>
</dbReference>
<dbReference type="Pfam" id="PF04954">
    <property type="entry name" value="SIP"/>
    <property type="match status" value="1"/>
</dbReference>
<protein>
    <submittedName>
        <fullName evidence="2">Siderophore-interacting protein</fullName>
    </submittedName>
</protein>
<feature type="domain" description="FAD-binding FR-type" evidence="1">
    <location>
        <begin position="1"/>
        <end position="138"/>
    </location>
</feature>